<dbReference type="Proteomes" id="UP000499080">
    <property type="component" value="Unassembled WGS sequence"/>
</dbReference>
<dbReference type="EMBL" id="BGPR01034735">
    <property type="protein sequence ID" value="GBO09223.1"/>
    <property type="molecule type" value="Genomic_DNA"/>
</dbReference>
<sequence>MGPQRNSGSPPLTHSPIQLKLKLKLAFWGELASTSNAEQKATRRVLSASALVIAVESSCPDEEDIEPCTCQEESGKSILRCKNIPGISVLEKVAENSDGYRYDESAMQLEFPSQPKPSGTPDGAAQVGTWRERNLLNRRVAKLLRCKRNYTMKPLQTI</sequence>
<dbReference type="OrthoDB" id="2013775at2759"/>
<keyword evidence="2" id="KW-1185">Reference proteome</keyword>
<dbReference type="AlphaFoldDB" id="A0A4Y2U9P0"/>
<accession>A0A4Y2U9P0</accession>
<protein>
    <submittedName>
        <fullName evidence="1">Uncharacterized protein</fullName>
    </submittedName>
</protein>
<proteinExistence type="predicted"/>
<evidence type="ECO:0000313" key="2">
    <source>
        <dbReference type="Proteomes" id="UP000499080"/>
    </source>
</evidence>
<evidence type="ECO:0000313" key="1">
    <source>
        <dbReference type="EMBL" id="GBO09223.1"/>
    </source>
</evidence>
<reference evidence="1 2" key="1">
    <citation type="journal article" date="2019" name="Sci. Rep.">
        <title>Orb-weaving spider Araneus ventricosus genome elucidates the spidroin gene catalogue.</title>
        <authorList>
            <person name="Kono N."/>
            <person name="Nakamura H."/>
            <person name="Ohtoshi R."/>
            <person name="Moran D.A.P."/>
            <person name="Shinohara A."/>
            <person name="Yoshida Y."/>
            <person name="Fujiwara M."/>
            <person name="Mori M."/>
            <person name="Tomita M."/>
            <person name="Arakawa K."/>
        </authorList>
    </citation>
    <scope>NUCLEOTIDE SEQUENCE [LARGE SCALE GENOMIC DNA]</scope>
</reference>
<name>A0A4Y2U9P0_ARAVE</name>
<comment type="caution">
    <text evidence="1">The sequence shown here is derived from an EMBL/GenBank/DDBJ whole genome shotgun (WGS) entry which is preliminary data.</text>
</comment>
<gene>
    <name evidence="1" type="ORF">AVEN_214251_1</name>
</gene>
<organism evidence="1 2">
    <name type="scientific">Araneus ventricosus</name>
    <name type="common">Orbweaver spider</name>
    <name type="synonym">Epeira ventricosa</name>
    <dbReference type="NCBI Taxonomy" id="182803"/>
    <lineage>
        <taxon>Eukaryota</taxon>
        <taxon>Metazoa</taxon>
        <taxon>Ecdysozoa</taxon>
        <taxon>Arthropoda</taxon>
        <taxon>Chelicerata</taxon>
        <taxon>Arachnida</taxon>
        <taxon>Araneae</taxon>
        <taxon>Araneomorphae</taxon>
        <taxon>Entelegynae</taxon>
        <taxon>Araneoidea</taxon>
        <taxon>Araneidae</taxon>
        <taxon>Araneus</taxon>
    </lineage>
</organism>